<evidence type="ECO:0000313" key="2">
    <source>
        <dbReference type="EMBL" id="PSK91302.1"/>
    </source>
</evidence>
<accession>A0A2P8D261</accession>
<dbReference type="RefSeq" id="WP_106585568.1">
    <property type="nucleotide sequence ID" value="NZ_PYGA01000020.1"/>
</dbReference>
<dbReference type="EMBL" id="PYGA01000020">
    <property type="protein sequence ID" value="PSK91302.1"/>
    <property type="molecule type" value="Genomic_DNA"/>
</dbReference>
<evidence type="ECO:0000256" key="1">
    <source>
        <dbReference type="SAM" id="MobiDB-lite"/>
    </source>
</evidence>
<proteinExistence type="predicted"/>
<gene>
    <name evidence="2" type="ORF">CLV63_12028</name>
</gene>
<comment type="caution">
    <text evidence="2">The sequence shown here is derived from an EMBL/GenBank/DDBJ whole genome shotgun (WGS) entry which is preliminary data.</text>
</comment>
<dbReference type="AlphaFoldDB" id="A0A2P8D261"/>
<dbReference type="OrthoDB" id="3429884at2"/>
<evidence type="ECO:0000313" key="3">
    <source>
        <dbReference type="Proteomes" id="UP000240542"/>
    </source>
</evidence>
<name>A0A2P8D261_9ACTN</name>
<keyword evidence="3" id="KW-1185">Reference proteome</keyword>
<sequence length="251" mass="26835">MHDPAPSRRHPRHVSRALRTAALAAAVLTAVSGCLGGSGGEPKSDATPSPTEKADPPGGGPTGKGMPDIGGVRTAATANDTIQLATVPPAKGDSADIGVAHEPRLTIVFESSRRKGDDVVFTAEAEYHGEKGGYELHSNDFTAYLYKKDRAENAESWAAQLDTFPVRDDGMLASLDAAEPKQDFSFTVPEVRPLADGTGLDSFGYIEYETPEKLWGYDVKQQDPIPGRLCYQEGEGWHDLPLFPEVEVPCG</sequence>
<reference evidence="2 3" key="1">
    <citation type="submission" date="2018-03" db="EMBL/GenBank/DDBJ databases">
        <title>Genomic Encyclopedia of Archaeal and Bacterial Type Strains, Phase II (KMG-II): from individual species to whole genera.</title>
        <authorList>
            <person name="Goeker M."/>
        </authorList>
    </citation>
    <scope>NUCLEOTIDE SEQUENCE [LARGE SCALE GENOMIC DNA]</scope>
    <source>
        <strain evidence="2 3">DSM 45312</strain>
    </source>
</reference>
<protein>
    <submittedName>
        <fullName evidence="2">Uncharacterized protein</fullName>
    </submittedName>
</protein>
<dbReference type="Proteomes" id="UP000240542">
    <property type="component" value="Unassembled WGS sequence"/>
</dbReference>
<organism evidence="2 3">
    <name type="scientific">Murinocardiopsis flavida</name>
    <dbReference type="NCBI Taxonomy" id="645275"/>
    <lineage>
        <taxon>Bacteria</taxon>
        <taxon>Bacillati</taxon>
        <taxon>Actinomycetota</taxon>
        <taxon>Actinomycetes</taxon>
        <taxon>Streptosporangiales</taxon>
        <taxon>Nocardiopsidaceae</taxon>
        <taxon>Murinocardiopsis</taxon>
    </lineage>
</organism>
<feature type="region of interest" description="Disordered" evidence="1">
    <location>
        <begin position="35"/>
        <end position="72"/>
    </location>
</feature>